<reference evidence="6 7" key="1">
    <citation type="submission" date="2023-01" db="EMBL/GenBank/DDBJ databases">
        <title>Analysis of 21 Apiospora genomes using comparative genomics revels a genus with tremendous synthesis potential of carbohydrate active enzymes and secondary metabolites.</title>
        <authorList>
            <person name="Sorensen T."/>
        </authorList>
    </citation>
    <scope>NUCLEOTIDE SEQUENCE [LARGE SCALE GENOMIC DNA]</scope>
    <source>
        <strain evidence="6 7">CBS 135458</strain>
    </source>
</reference>
<sequence>MGRYRWALRSGWAVAVIGLGVLMVQDVDTPVAGWVFINLASAVGTGMLMLAINVALQASVPQAHVAMSTTLVLFFRSFGKTVGVAMGNPILDNVLRTQLRQSGHNVPSAYLELSAVEVVALLNTETSRAALSPALVYTLRSALVTGFRALFGALAGLAAVNFCCRYRCTSIRSIRTM</sequence>
<dbReference type="PANTHER" id="PTHR23501">
    <property type="entry name" value="MAJOR FACILITATOR SUPERFAMILY"/>
    <property type="match status" value="1"/>
</dbReference>
<organism evidence="6 7">
    <name type="scientific">Apiospora phragmitis</name>
    <dbReference type="NCBI Taxonomy" id="2905665"/>
    <lineage>
        <taxon>Eukaryota</taxon>
        <taxon>Fungi</taxon>
        <taxon>Dikarya</taxon>
        <taxon>Ascomycota</taxon>
        <taxon>Pezizomycotina</taxon>
        <taxon>Sordariomycetes</taxon>
        <taxon>Xylariomycetidae</taxon>
        <taxon>Amphisphaeriales</taxon>
        <taxon>Apiosporaceae</taxon>
        <taxon>Apiospora</taxon>
    </lineage>
</organism>
<evidence type="ECO:0000256" key="4">
    <source>
        <dbReference type="ARBA" id="ARBA00023136"/>
    </source>
</evidence>
<evidence type="ECO:0000313" key="6">
    <source>
        <dbReference type="EMBL" id="KAK8058407.1"/>
    </source>
</evidence>
<dbReference type="GeneID" id="92093327"/>
<feature type="transmembrane region" description="Helical" evidence="5">
    <location>
        <begin position="7"/>
        <end position="25"/>
    </location>
</feature>
<name>A0ABR1UHM9_9PEZI</name>
<keyword evidence="7" id="KW-1185">Reference proteome</keyword>
<accession>A0ABR1UHM9</accession>
<evidence type="ECO:0000256" key="5">
    <source>
        <dbReference type="SAM" id="Phobius"/>
    </source>
</evidence>
<dbReference type="EMBL" id="JAQQWL010000009">
    <property type="protein sequence ID" value="KAK8058407.1"/>
    <property type="molecule type" value="Genomic_DNA"/>
</dbReference>
<dbReference type="Proteomes" id="UP001480595">
    <property type="component" value="Unassembled WGS sequence"/>
</dbReference>
<dbReference type="InterPro" id="IPR036259">
    <property type="entry name" value="MFS_trans_sf"/>
</dbReference>
<keyword evidence="4 5" id="KW-0472">Membrane</keyword>
<proteinExistence type="predicted"/>
<comment type="caution">
    <text evidence="6">The sequence shown here is derived from an EMBL/GenBank/DDBJ whole genome shotgun (WGS) entry which is preliminary data.</text>
</comment>
<dbReference type="RefSeq" id="XP_066713853.1">
    <property type="nucleotide sequence ID" value="XM_066860264.1"/>
</dbReference>
<feature type="transmembrane region" description="Helical" evidence="5">
    <location>
        <begin position="63"/>
        <end position="79"/>
    </location>
</feature>
<evidence type="ECO:0000313" key="7">
    <source>
        <dbReference type="Proteomes" id="UP001480595"/>
    </source>
</evidence>
<dbReference type="SUPFAM" id="SSF103473">
    <property type="entry name" value="MFS general substrate transporter"/>
    <property type="match status" value="1"/>
</dbReference>
<feature type="transmembrane region" description="Helical" evidence="5">
    <location>
        <begin position="31"/>
        <end position="56"/>
    </location>
</feature>
<feature type="transmembrane region" description="Helical" evidence="5">
    <location>
        <begin position="149"/>
        <end position="168"/>
    </location>
</feature>
<keyword evidence="3 5" id="KW-1133">Transmembrane helix</keyword>
<protein>
    <submittedName>
        <fullName evidence="6">Uncharacterized protein</fullName>
    </submittedName>
</protein>
<evidence type="ECO:0000256" key="3">
    <source>
        <dbReference type="ARBA" id="ARBA00022989"/>
    </source>
</evidence>
<evidence type="ECO:0000256" key="2">
    <source>
        <dbReference type="ARBA" id="ARBA00022692"/>
    </source>
</evidence>
<evidence type="ECO:0000256" key="1">
    <source>
        <dbReference type="ARBA" id="ARBA00004141"/>
    </source>
</evidence>
<dbReference type="PANTHER" id="PTHR23501:SF59">
    <property type="entry name" value="MAJOR FACILITATOR SUPERFAMILY (MFS) PROFILE DOMAIN-CONTAINING PROTEIN-RELATED"/>
    <property type="match status" value="1"/>
</dbReference>
<comment type="subcellular location">
    <subcellularLocation>
        <location evidence="1">Membrane</location>
        <topology evidence="1">Multi-pass membrane protein</topology>
    </subcellularLocation>
</comment>
<keyword evidence="2 5" id="KW-0812">Transmembrane</keyword>
<gene>
    <name evidence="6" type="ORF">PG994_008855</name>
</gene>